<dbReference type="Proteomes" id="UP001185069">
    <property type="component" value="Unassembled WGS sequence"/>
</dbReference>
<evidence type="ECO:0000313" key="1">
    <source>
        <dbReference type="EMBL" id="MDR6270639.1"/>
    </source>
</evidence>
<keyword evidence="2" id="KW-1185">Reference proteome</keyword>
<protein>
    <submittedName>
        <fullName evidence="1">Uncharacterized protein</fullName>
    </submittedName>
</protein>
<name>A0ABU1JDW7_9MICC</name>
<gene>
    <name evidence="1" type="ORF">JOE69_002877</name>
</gene>
<dbReference type="EMBL" id="JAVDQF010000001">
    <property type="protein sequence ID" value="MDR6270639.1"/>
    <property type="molecule type" value="Genomic_DNA"/>
</dbReference>
<sequence length="320" mass="36354">MSWFKVDDKFAFHPKAIAAGNAALGLWVRAGSWAMGNLTDGFMPKSMLGALGAQKRDALKLIESGLWITAKIVESPHTTHTRGTHGAHEFEVISGLEWGDCDGVFFKDWPDWNDTKAHVYAERKANRERVARHREKQGNGVTNALVTRSVRTPNPTHIEVSKDTSSAIEDLLASRPEIRKLLDLLDERVQANGFKPPTRNLKNTDAARFLLDRDGYTVEQVAWLINWATDNEFWRANIRSMSKLREKFEQLKAQATRDQPRREAKDAFDPDAILGRDLWQLPTPPEDLRDEDYLGWAQEQRAAHLAERESEARKRFGVAS</sequence>
<comment type="caution">
    <text evidence="1">The sequence shown here is derived from an EMBL/GenBank/DDBJ whole genome shotgun (WGS) entry which is preliminary data.</text>
</comment>
<reference evidence="1 2" key="1">
    <citation type="submission" date="2023-07" db="EMBL/GenBank/DDBJ databases">
        <title>Sequencing the genomes of 1000 actinobacteria strains.</title>
        <authorList>
            <person name="Klenk H.-P."/>
        </authorList>
    </citation>
    <scope>NUCLEOTIDE SEQUENCE [LARGE SCALE GENOMIC DNA]</scope>
    <source>
        <strain evidence="1 2">DSM 14555</strain>
    </source>
</reference>
<dbReference type="RefSeq" id="WP_309799834.1">
    <property type="nucleotide sequence ID" value="NZ_BAAAHY010000004.1"/>
</dbReference>
<organism evidence="1 2">
    <name type="scientific">Arthrobacter russicus</name>
    <dbReference type="NCBI Taxonomy" id="172040"/>
    <lineage>
        <taxon>Bacteria</taxon>
        <taxon>Bacillati</taxon>
        <taxon>Actinomycetota</taxon>
        <taxon>Actinomycetes</taxon>
        <taxon>Micrococcales</taxon>
        <taxon>Micrococcaceae</taxon>
        <taxon>Arthrobacter</taxon>
    </lineage>
</organism>
<evidence type="ECO:0000313" key="2">
    <source>
        <dbReference type="Proteomes" id="UP001185069"/>
    </source>
</evidence>
<accession>A0ABU1JDW7</accession>
<proteinExistence type="predicted"/>